<sequence>MINVVLAEDQEMLRKAMVQLIEMDGNINIIADTSSGAEAWQMIESNQPDIAILDIEMPELTGLEVLNKIR</sequence>
<evidence type="ECO:0000313" key="8">
    <source>
        <dbReference type="EMBL" id="PTK42174.1"/>
    </source>
</evidence>
<dbReference type="Proteomes" id="UP000240400">
    <property type="component" value="Unassembled WGS sequence"/>
</dbReference>
<dbReference type="SUPFAM" id="SSF52172">
    <property type="entry name" value="CheY-like"/>
    <property type="match status" value="1"/>
</dbReference>
<gene>
    <name evidence="8" type="ORF">BUZ61_17700</name>
</gene>
<dbReference type="Gene3D" id="3.40.50.2300">
    <property type="match status" value="1"/>
</dbReference>
<evidence type="ECO:0000256" key="6">
    <source>
        <dbReference type="PROSITE-ProRule" id="PRU00169"/>
    </source>
</evidence>
<comment type="caution">
    <text evidence="8">The sequence shown here is derived from an EMBL/GenBank/DDBJ whole genome shotgun (WGS) entry which is preliminary data.</text>
</comment>
<keyword evidence="4 8" id="KW-0238">DNA-binding</keyword>
<keyword evidence="5" id="KW-0804">Transcription</keyword>
<evidence type="ECO:0000259" key="7">
    <source>
        <dbReference type="PROSITE" id="PS50110"/>
    </source>
</evidence>
<dbReference type="OrthoDB" id="9780153at2"/>
<dbReference type="InterPro" id="IPR050595">
    <property type="entry name" value="Bact_response_regulator"/>
</dbReference>
<keyword evidence="1 6" id="KW-0597">Phosphoprotein</keyword>
<dbReference type="InterPro" id="IPR001789">
    <property type="entry name" value="Sig_transdc_resp-reg_receiver"/>
</dbReference>
<dbReference type="InterPro" id="IPR011006">
    <property type="entry name" value="CheY-like_superfamily"/>
</dbReference>
<feature type="non-terminal residue" evidence="8">
    <location>
        <position position="70"/>
    </location>
</feature>
<dbReference type="GO" id="GO:0003677">
    <property type="term" value="F:DNA binding"/>
    <property type="evidence" value="ECO:0007669"/>
    <property type="project" value="UniProtKB-KW"/>
</dbReference>
<evidence type="ECO:0000256" key="2">
    <source>
        <dbReference type="ARBA" id="ARBA00023012"/>
    </source>
</evidence>
<dbReference type="RefSeq" id="WP_142402092.1">
    <property type="nucleotide sequence ID" value="NZ_PZHR01000869.1"/>
</dbReference>
<accession>A0A2T4S4Z9</accession>
<keyword evidence="2" id="KW-0902">Two-component regulatory system</keyword>
<evidence type="ECO:0000313" key="9">
    <source>
        <dbReference type="Proteomes" id="UP000240400"/>
    </source>
</evidence>
<feature type="domain" description="Response regulatory" evidence="7">
    <location>
        <begin position="3"/>
        <end position="70"/>
    </location>
</feature>
<dbReference type="AlphaFoldDB" id="A0A2T4S4Z9"/>
<evidence type="ECO:0000256" key="3">
    <source>
        <dbReference type="ARBA" id="ARBA00023015"/>
    </source>
</evidence>
<dbReference type="EMBL" id="PZHR01000869">
    <property type="protein sequence ID" value="PTK42174.1"/>
    <property type="molecule type" value="Genomic_DNA"/>
</dbReference>
<dbReference type="PANTHER" id="PTHR44591:SF14">
    <property type="entry name" value="PROTEIN PILG"/>
    <property type="match status" value="1"/>
</dbReference>
<evidence type="ECO:0000256" key="1">
    <source>
        <dbReference type="ARBA" id="ARBA00022553"/>
    </source>
</evidence>
<dbReference type="PANTHER" id="PTHR44591">
    <property type="entry name" value="STRESS RESPONSE REGULATOR PROTEIN 1"/>
    <property type="match status" value="1"/>
</dbReference>
<keyword evidence="3" id="KW-0805">Transcription regulation</keyword>
<name>A0A2T4S4Z9_9STAP</name>
<protein>
    <submittedName>
        <fullName evidence="8">DNA-binding response regulator</fullName>
    </submittedName>
</protein>
<proteinExistence type="predicted"/>
<feature type="modified residue" description="4-aspartylphosphate" evidence="6">
    <location>
        <position position="54"/>
    </location>
</feature>
<evidence type="ECO:0000256" key="5">
    <source>
        <dbReference type="ARBA" id="ARBA00023163"/>
    </source>
</evidence>
<dbReference type="GO" id="GO:0000160">
    <property type="term" value="P:phosphorelay signal transduction system"/>
    <property type="evidence" value="ECO:0007669"/>
    <property type="project" value="UniProtKB-KW"/>
</dbReference>
<organism evidence="8 9">
    <name type="scientific">Staphylococcus nepalensis</name>
    <dbReference type="NCBI Taxonomy" id="214473"/>
    <lineage>
        <taxon>Bacteria</taxon>
        <taxon>Bacillati</taxon>
        <taxon>Bacillota</taxon>
        <taxon>Bacilli</taxon>
        <taxon>Bacillales</taxon>
        <taxon>Staphylococcaceae</taxon>
        <taxon>Staphylococcus</taxon>
    </lineage>
</organism>
<dbReference type="Pfam" id="PF00072">
    <property type="entry name" value="Response_reg"/>
    <property type="match status" value="1"/>
</dbReference>
<evidence type="ECO:0000256" key="4">
    <source>
        <dbReference type="ARBA" id="ARBA00023125"/>
    </source>
</evidence>
<dbReference type="PROSITE" id="PS50110">
    <property type="entry name" value="RESPONSE_REGULATORY"/>
    <property type="match status" value="1"/>
</dbReference>
<reference evidence="8 9" key="1">
    <citation type="journal article" date="2016" name="Front. Microbiol.">
        <title>Comprehensive Phylogenetic Analysis of Bovine Non-aureus Staphylococci Species Based on Whole-Genome Sequencing.</title>
        <authorList>
            <person name="Naushad S."/>
            <person name="Barkema H.W."/>
            <person name="Luby C."/>
            <person name="Condas L.A."/>
            <person name="Nobrega D.B."/>
            <person name="Carson D.A."/>
            <person name="De Buck J."/>
        </authorList>
    </citation>
    <scope>NUCLEOTIDE SEQUENCE [LARGE SCALE GENOMIC DNA]</scope>
    <source>
        <strain evidence="8 9">SNUC 4337</strain>
    </source>
</reference>